<sequence length="184" mass="20558">MVKSYAVEDTPYNISMPTSPKHEQSTDKAKLEEKHKEKLKQLADLDKHEGEDAVTTYATEDTPISFSHATSLSDLSDEIEQENADKTLKGEDDDTQSEGSSFDDDSDDLLSEIIMSAMPKGKELGDKNAQVKNSQKYDIDRKAEGSETKSSAKSYQLNEKQVQTQSQSESHPKAFQPQRTSKSY</sequence>
<keyword evidence="3" id="KW-1185">Reference proteome</keyword>
<feature type="region of interest" description="Disordered" evidence="1">
    <location>
        <begin position="1"/>
        <end position="184"/>
    </location>
</feature>
<dbReference type="AlphaFoldDB" id="A0A6J8BQW3"/>
<evidence type="ECO:0000313" key="3">
    <source>
        <dbReference type="Proteomes" id="UP000507470"/>
    </source>
</evidence>
<feature type="compositionally biased region" description="Polar residues" evidence="1">
    <location>
        <begin position="148"/>
        <end position="169"/>
    </location>
</feature>
<proteinExistence type="predicted"/>
<feature type="compositionally biased region" description="Polar residues" evidence="1">
    <location>
        <begin position="56"/>
        <end position="74"/>
    </location>
</feature>
<protein>
    <submittedName>
        <fullName evidence="2">APC</fullName>
    </submittedName>
</protein>
<feature type="compositionally biased region" description="Basic and acidic residues" evidence="1">
    <location>
        <begin position="20"/>
        <end position="51"/>
    </location>
</feature>
<accession>A0A6J8BQW3</accession>
<reference evidence="2 3" key="1">
    <citation type="submission" date="2020-06" db="EMBL/GenBank/DDBJ databases">
        <authorList>
            <person name="Li R."/>
            <person name="Bekaert M."/>
        </authorList>
    </citation>
    <scope>NUCLEOTIDE SEQUENCE [LARGE SCALE GENOMIC DNA]</scope>
    <source>
        <strain evidence="3">wild</strain>
    </source>
</reference>
<dbReference type="GO" id="GO:0016055">
    <property type="term" value="P:Wnt signaling pathway"/>
    <property type="evidence" value="ECO:0007669"/>
    <property type="project" value="InterPro"/>
</dbReference>
<organism evidence="2 3">
    <name type="scientific">Mytilus coruscus</name>
    <name type="common">Sea mussel</name>
    <dbReference type="NCBI Taxonomy" id="42192"/>
    <lineage>
        <taxon>Eukaryota</taxon>
        <taxon>Metazoa</taxon>
        <taxon>Spiralia</taxon>
        <taxon>Lophotrochozoa</taxon>
        <taxon>Mollusca</taxon>
        <taxon>Bivalvia</taxon>
        <taxon>Autobranchia</taxon>
        <taxon>Pteriomorphia</taxon>
        <taxon>Mytilida</taxon>
        <taxon>Mytiloidea</taxon>
        <taxon>Mytilidae</taxon>
        <taxon>Mytilinae</taxon>
        <taxon>Mytilus</taxon>
    </lineage>
</organism>
<gene>
    <name evidence="2" type="ORF">MCOR_21772</name>
</gene>
<dbReference type="Pfam" id="PF05923">
    <property type="entry name" value="APC_r"/>
    <property type="match status" value="1"/>
</dbReference>
<name>A0A6J8BQW3_MYTCO</name>
<dbReference type="Proteomes" id="UP000507470">
    <property type="component" value="Unassembled WGS sequence"/>
</dbReference>
<evidence type="ECO:0000313" key="2">
    <source>
        <dbReference type="EMBL" id="CAC5386315.1"/>
    </source>
</evidence>
<dbReference type="EMBL" id="CACVKT020003858">
    <property type="protein sequence ID" value="CAC5386315.1"/>
    <property type="molecule type" value="Genomic_DNA"/>
</dbReference>
<feature type="compositionally biased region" description="Basic and acidic residues" evidence="1">
    <location>
        <begin position="135"/>
        <end position="147"/>
    </location>
</feature>
<evidence type="ECO:0000256" key="1">
    <source>
        <dbReference type="SAM" id="MobiDB-lite"/>
    </source>
</evidence>
<feature type="compositionally biased region" description="Acidic residues" evidence="1">
    <location>
        <begin position="91"/>
        <end position="110"/>
    </location>
</feature>
<dbReference type="InterPro" id="IPR009223">
    <property type="entry name" value="APC_rpt"/>
</dbReference>